<name>A0A852YUV6_9ACTN</name>
<feature type="transmembrane region" description="Helical" evidence="1">
    <location>
        <begin position="70"/>
        <end position="90"/>
    </location>
</feature>
<proteinExistence type="predicted"/>
<accession>A0A852YUV6</accession>
<keyword evidence="3" id="KW-1185">Reference proteome</keyword>
<dbReference type="Pfam" id="PF11222">
    <property type="entry name" value="DUF3017"/>
    <property type="match status" value="1"/>
</dbReference>
<comment type="caution">
    <text evidence="2">The sequence shown here is derived from an EMBL/GenBank/DDBJ whole genome shotgun (WGS) entry which is preliminary data.</text>
</comment>
<gene>
    <name evidence="2" type="ORF">FHR84_001776</name>
</gene>
<evidence type="ECO:0000256" key="1">
    <source>
        <dbReference type="SAM" id="Phobius"/>
    </source>
</evidence>
<sequence>MFDRFVGGRGSVHLWFALVVLVALLGILRVAMSHWRDGATLLGGAFLLAAVFRAGLSTERVGLLAIRSRPVDVVLYGALGAVIVFVAITIKGGPLAG</sequence>
<dbReference type="AlphaFoldDB" id="A0A852YUV6"/>
<dbReference type="Proteomes" id="UP000548304">
    <property type="component" value="Unassembled WGS sequence"/>
</dbReference>
<dbReference type="InterPro" id="IPR021385">
    <property type="entry name" value="DUF3017"/>
</dbReference>
<protein>
    <recommendedName>
        <fullName evidence="4">DUF3017 domain-containing protein</fullName>
    </recommendedName>
</protein>
<keyword evidence="1" id="KW-0472">Membrane</keyword>
<evidence type="ECO:0000313" key="2">
    <source>
        <dbReference type="EMBL" id="NYH78451.1"/>
    </source>
</evidence>
<dbReference type="EMBL" id="JACBYW010000003">
    <property type="protein sequence ID" value="NYH78451.1"/>
    <property type="molecule type" value="Genomic_DNA"/>
</dbReference>
<feature type="transmembrane region" description="Helical" evidence="1">
    <location>
        <begin position="12"/>
        <end position="32"/>
    </location>
</feature>
<reference evidence="2 3" key="1">
    <citation type="submission" date="2020-07" db="EMBL/GenBank/DDBJ databases">
        <title>Genomic Encyclopedia of Type Strains, Phase III (KMG-III): the genomes of soil and plant-associated and newly described type strains.</title>
        <authorList>
            <person name="Whitman W."/>
        </authorList>
    </citation>
    <scope>NUCLEOTIDE SEQUENCE [LARGE SCALE GENOMIC DNA]</scope>
    <source>
        <strain evidence="2 3">CECT 8576</strain>
    </source>
</reference>
<organism evidence="2 3">
    <name type="scientific">Actinopolyspora biskrensis</name>
    <dbReference type="NCBI Taxonomy" id="1470178"/>
    <lineage>
        <taxon>Bacteria</taxon>
        <taxon>Bacillati</taxon>
        <taxon>Actinomycetota</taxon>
        <taxon>Actinomycetes</taxon>
        <taxon>Actinopolysporales</taxon>
        <taxon>Actinopolysporaceae</taxon>
        <taxon>Actinopolyspora</taxon>
    </lineage>
</organism>
<evidence type="ECO:0000313" key="3">
    <source>
        <dbReference type="Proteomes" id="UP000548304"/>
    </source>
</evidence>
<dbReference type="RefSeq" id="WP_179534977.1">
    <property type="nucleotide sequence ID" value="NZ_JACBYW010000003.1"/>
</dbReference>
<keyword evidence="1" id="KW-0812">Transmembrane</keyword>
<feature type="transmembrane region" description="Helical" evidence="1">
    <location>
        <begin position="38"/>
        <end position="58"/>
    </location>
</feature>
<evidence type="ECO:0008006" key="4">
    <source>
        <dbReference type="Google" id="ProtNLM"/>
    </source>
</evidence>
<keyword evidence="1" id="KW-1133">Transmembrane helix</keyword>